<dbReference type="Proteomes" id="UP000278419">
    <property type="component" value="Chromosome"/>
</dbReference>
<organism evidence="1 2">
    <name type="scientific">Streptococcus anginosus</name>
    <dbReference type="NCBI Taxonomy" id="1328"/>
    <lineage>
        <taxon>Bacteria</taxon>
        <taxon>Bacillati</taxon>
        <taxon>Bacillota</taxon>
        <taxon>Bacilli</taxon>
        <taxon>Lactobacillales</taxon>
        <taxon>Streptococcaceae</taxon>
        <taxon>Streptococcus</taxon>
        <taxon>Streptococcus anginosus group</taxon>
    </lineage>
</organism>
<sequence length="42" mass="5010">MFQLLVFDRDDVIVDTENLILLFALKYHNRLISFESVNLILK</sequence>
<dbReference type="AlphaFoldDB" id="A0A448AJE2"/>
<proteinExistence type="predicted"/>
<protein>
    <submittedName>
        <fullName evidence="1">Uncharacterized protein</fullName>
    </submittedName>
</protein>
<evidence type="ECO:0000313" key="1">
    <source>
        <dbReference type="EMBL" id="VED98456.1"/>
    </source>
</evidence>
<dbReference type="SUPFAM" id="SSF56784">
    <property type="entry name" value="HAD-like"/>
    <property type="match status" value="1"/>
</dbReference>
<name>A0A448AJE2_STRAP</name>
<reference evidence="1 2" key="1">
    <citation type="submission" date="2018-12" db="EMBL/GenBank/DDBJ databases">
        <authorList>
            <consortium name="Pathogen Informatics"/>
        </authorList>
    </citation>
    <scope>NUCLEOTIDE SEQUENCE [LARGE SCALE GENOMIC DNA]</scope>
    <source>
        <strain evidence="1 2">NCTC10713</strain>
    </source>
</reference>
<accession>A0A448AJE2</accession>
<dbReference type="EMBL" id="LR134283">
    <property type="protein sequence ID" value="VED98456.1"/>
    <property type="molecule type" value="Genomic_DNA"/>
</dbReference>
<gene>
    <name evidence="1" type="ORF">NCTC10713_01436</name>
</gene>
<evidence type="ECO:0000313" key="2">
    <source>
        <dbReference type="Proteomes" id="UP000278419"/>
    </source>
</evidence>
<dbReference type="InterPro" id="IPR036412">
    <property type="entry name" value="HAD-like_sf"/>
</dbReference>